<protein>
    <submittedName>
        <fullName evidence="3">FAD-dependent oxidoreductase</fullName>
    </submittedName>
</protein>
<evidence type="ECO:0000256" key="1">
    <source>
        <dbReference type="ARBA" id="ARBA00023002"/>
    </source>
</evidence>
<dbReference type="EMBL" id="WQMS01000006">
    <property type="protein sequence ID" value="MVO77169.1"/>
    <property type="molecule type" value="Genomic_DNA"/>
</dbReference>
<dbReference type="Gene3D" id="3.50.50.60">
    <property type="entry name" value="FAD/NAD(P)-binding domain"/>
    <property type="match status" value="1"/>
</dbReference>
<dbReference type="InterPro" id="IPR006076">
    <property type="entry name" value="FAD-dep_OxRdtase"/>
</dbReference>
<keyword evidence="4" id="KW-1185">Reference proteome</keyword>
<dbReference type="RefSeq" id="WP_157026144.1">
    <property type="nucleotide sequence ID" value="NZ_WQMS01000006.1"/>
</dbReference>
<name>A0A6I4IY87_9SPHN</name>
<evidence type="ECO:0000313" key="3">
    <source>
        <dbReference type="EMBL" id="MVO77169.1"/>
    </source>
</evidence>
<dbReference type="GO" id="GO:0005737">
    <property type="term" value="C:cytoplasm"/>
    <property type="evidence" value="ECO:0007669"/>
    <property type="project" value="TreeGrafter"/>
</dbReference>
<dbReference type="Proteomes" id="UP000441389">
    <property type="component" value="Unassembled WGS sequence"/>
</dbReference>
<reference evidence="3 4" key="1">
    <citation type="submission" date="2019-12" db="EMBL/GenBank/DDBJ databases">
        <authorList>
            <person name="Huq M.A."/>
        </authorList>
    </citation>
    <scope>NUCLEOTIDE SEQUENCE [LARGE SCALE GENOMIC DNA]</scope>
    <source>
        <strain evidence="3 4">MAH-20</strain>
    </source>
</reference>
<dbReference type="PANTHER" id="PTHR13847:SF287">
    <property type="entry name" value="FAD-DEPENDENT OXIDOREDUCTASE DOMAIN-CONTAINING PROTEIN 1"/>
    <property type="match status" value="1"/>
</dbReference>
<dbReference type="SUPFAM" id="SSF51905">
    <property type="entry name" value="FAD/NAD(P)-binding domain"/>
    <property type="match status" value="1"/>
</dbReference>
<accession>A0A6I4IY87</accession>
<evidence type="ECO:0000313" key="4">
    <source>
        <dbReference type="Proteomes" id="UP000441389"/>
    </source>
</evidence>
<evidence type="ECO:0000259" key="2">
    <source>
        <dbReference type="Pfam" id="PF01266"/>
    </source>
</evidence>
<dbReference type="Gene3D" id="3.30.9.10">
    <property type="entry name" value="D-Amino Acid Oxidase, subunit A, domain 2"/>
    <property type="match status" value="1"/>
</dbReference>
<comment type="caution">
    <text evidence="3">The sequence shown here is derived from an EMBL/GenBank/DDBJ whole genome shotgun (WGS) entry which is preliminary data.</text>
</comment>
<dbReference type="PANTHER" id="PTHR13847">
    <property type="entry name" value="SARCOSINE DEHYDROGENASE-RELATED"/>
    <property type="match status" value="1"/>
</dbReference>
<dbReference type="Pfam" id="PF01266">
    <property type="entry name" value="DAO"/>
    <property type="match status" value="1"/>
</dbReference>
<sequence length="377" mass="40110">MTKTADFLIIGGGVAGLSVGARLAQHGKVVLIEAEDAVGYHSSGRSVTFSHFGIGGATVRALTAYSRAFFQSPPDGFDALAAVRPALFIANQAMLPALDELERITRAHADAVERLDAQAAAHYCPALRWAPDAVVAAFVHREGLKLDPHALLQGFARTIRAAGGEVVTGARAVAIGPRWRVQAESGETYEAPVLVNAAGAWADRVAEMAGVRPLGLTPLRRTIIVFDPPAEMDVRDWPFVKTAVDYMYMMPDSGRLLASPVDENPDDPGDAQPDELDMAVAAHRVSEFTTLEVRRITHRWAGLRTFAADRVPVAGYAPDADGFFWLAGQGGYGLQTAPAMAEIAEALALGAAWPDALAAAGLVPEQIRPERLPAFST</sequence>
<feature type="domain" description="FAD dependent oxidoreductase" evidence="2">
    <location>
        <begin position="6"/>
        <end position="344"/>
    </location>
</feature>
<dbReference type="AlphaFoldDB" id="A0A6I4IY87"/>
<dbReference type="InterPro" id="IPR036188">
    <property type="entry name" value="FAD/NAD-bd_sf"/>
</dbReference>
<gene>
    <name evidence="3" type="ORF">GON01_04345</name>
</gene>
<proteinExistence type="predicted"/>
<dbReference type="GO" id="GO:0016491">
    <property type="term" value="F:oxidoreductase activity"/>
    <property type="evidence" value="ECO:0007669"/>
    <property type="project" value="UniProtKB-KW"/>
</dbReference>
<keyword evidence="1" id="KW-0560">Oxidoreductase</keyword>
<organism evidence="3 4">
    <name type="scientific">Sphingomonas horti</name>
    <dbReference type="NCBI Taxonomy" id="2682842"/>
    <lineage>
        <taxon>Bacteria</taxon>
        <taxon>Pseudomonadati</taxon>
        <taxon>Pseudomonadota</taxon>
        <taxon>Alphaproteobacteria</taxon>
        <taxon>Sphingomonadales</taxon>
        <taxon>Sphingomonadaceae</taxon>
        <taxon>Sphingomonas</taxon>
    </lineage>
</organism>